<keyword evidence="5" id="KW-1185">Reference proteome</keyword>
<protein>
    <submittedName>
        <fullName evidence="3">Phosphoenolpyruvate phosphomutase</fullName>
        <ecNumber evidence="3">5.4.2.9</ecNumber>
    </submittedName>
</protein>
<dbReference type="AlphaFoldDB" id="A0A0G4JV19"/>
<dbReference type="Pfam" id="PF13714">
    <property type="entry name" value="PEP_mutase"/>
    <property type="match status" value="1"/>
</dbReference>
<dbReference type="Proteomes" id="UP000285972">
    <property type="component" value="Unassembled WGS sequence"/>
</dbReference>
<dbReference type="EC" id="5.4.2.9" evidence="3"/>
<reference evidence="4 6" key="3">
    <citation type="submission" date="2016-09" db="EMBL/GenBank/DDBJ databases">
        <authorList>
            <person name="Doonan J."/>
            <person name="Pachebat J.A."/>
            <person name="Golyshin P.N."/>
            <person name="Denman S."/>
            <person name="Mcdonald J.E."/>
        </authorList>
    </citation>
    <scope>NUCLEOTIDE SEQUENCE [LARGE SCALE GENOMIC DNA]</scope>
    <source>
        <strain evidence="4 6">FRB141</strain>
    </source>
</reference>
<evidence type="ECO:0000313" key="5">
    <source>
        <dbReference type="Proteomes" id="UP000044377"/>
    </source>
</evidence>
<reference evidence="3" key="1">
    <citation type="submission" date="2015-01" db="EMBL/GenBank/DDBJ databases">
        <authorList>
            <person name="Xiang T."/>
            <person name="Song Y."/>
            <person name="Huang L."/>
            <person name="Wang B."/>
            <person name="Wu P."/>
        </authorList>
    </citation>
    <scope>NUCLEOTIDE SEQUENCE [LARGE SCALE GENOMIC DNA]</scope>
    <source>
        <strain evidence="3">OBR1</strain>
    </source>
</reference>
<gene>
    <name evidence="4" type="ORF">BIY26_22560</name>
    <name evidence="3" type="ORF">BN1221_02187</name>
</gene>
<dbReference type="PANTHER" id="PTHR42905">
    <property type="entry name" value="PHOSPHOENOLPYRUVATE CARBOXYLASE"/>
    <property type="match status" value="1"/>
</dbReference>
<sequence length="311" mass="34404">MSITNRILPETRRGRLYDLLASGKLVRAIEAHSGLSALVCSETISGRESEGSQFDALWLSSLTSSAVRGLPDMELYALERRIELIDEILHVTSNPLIVDGDTGGEATAFEYMCTRLEDMGVSAVVIEDKQHPKRNSLSLESAHALEDPTIFGRKIRRGRDVLLSGNFMIFARLESLIAGESVSDALTRAEIYLENGAHGVMIHSKDPSPETIFEFLARFRSAGHMQPVICVPTTYNGVHAHELQSRGANIVIHANHMLRAAHFAMQRVCQAILDNDRSMEVDSLITPVKDIFHSVGYDAALKRDLKPEPDE</sequence>
<proteinExistence type="inferred from homology"/>
<accession>A0A0G4JV19</accession>
<name>A0A0G4JV19_9GAMM</name>
<dbReference type="OrthoDB" id="9802794at2"/>
<keyword evidence="3" id="KW-0413">Isomerase</keyword>
<dbReference type="Gene3D" id="3.20.20.60">
    <property type="entry name" value="Phosphoenolpyruvate-binding domains"/>
    <property type="match status" value="1"/>
</dbReference>
<dbReference type="GO" id="GO:0050188">
    <property type="term" value="F:phosphoenolpyruvate mutase activity"/>
    <property type="evidence" value="ECO:0007669"/>
    <property type="project" value="UniProtKB-EC"/>
</dbReference>
<dbReference type="GeneID" id="70909401"/>
<dbReference type="InterPro" id="IPR039556">
    <property type="entry name" value="ICL/PEPM"/>
</dbReference>
<dbReference type="InterPro" id="IPR040442">
    <property type="entry name" value="Pyrv_kinase-like_dom_sf"/>
</dbReference>
<dbReference type="PANTHER" id="PTHR42905:SF7">
    <property type="entry name" value="PHOSPHOENOLPYRUVATE PHOSPHOMUTASE"/>
    <property type="match status" value="1"/>
</dbReference>
<keyword evidence="1" id="KW-0479">Metal-binding</keyword>
<keyword evidence="3" id="KW-0670">Pyruvate</keyword>
<dbReference type="STRING" id="1109412.BN1221_02187"/>
<evidence type="ECO:0000256" key="1">
    <source>
        <dbReference type="ARBA" id="ARBA00022723"/>
    </source>
</evidence>
<dbReference type="SUPFAM" id="SSF51621">
    <property type="entry name" value="Phosphoenolpyruvate/pyruvate domain"/>
    <property type="match status" value="1"/>
</dbReference>
<dbReference type="RefSeq" id="WP_048639779.1">
    <property type="nucleotide sequence ID" value="NZ_CGIG01000001.1"/>
</dbReference>
<evidence type="ECO:0000313" key="4">
    <source>
        <dbReference type="EMBL" id="RLM16039.1"/>
    </source>
</evidence>
<dbReference type="GO" id="GO:0046872">
    <property type="term" value="F:metal ion binding"/>
    <property type="evidence" value="ECO:0007669"/>
    <property type="project" value="UniProtKB-KW"/>
</dbReference>
<reference evidence="5" key="2">
    <citation type="submission" date="2015-01" db="EMBL/GenBank/DDBJ databases">
        <authorList>
            <person name="Paterson Steve"/>
        </authorList>
    </citation>
    <scope>NUCLEOTIDE SEQUENCE [LARGE SCALE GENOMIC DNA]</scope>
    <source>
        <strain evidence="5">OBR1</strain>
    </source>
</reference>
<dbReference type="KEGG" id="bgj:AWC36_21465"/>
<dbReference type="CDD" id="cd00377">
    <property type="entry name" value="ICL_PEPM"/>
    <property type="match status" value="1"/>
</dbReference>
<evidence type="ECO:0000313" key="3">
    <source>
        <dbReference type="EMBL" id="CPR16634.1"/>
    </source>
</evidence>
<evidence type="ECO:0000313" key="6">
    <source>
        <dbReference type="Proteomes" id="UP000285972"/>
    </source>
</evidence>
<dbReference type="EMBL" id="MJLX01000115">
    <property type="protein sequence ID" value="RLM16039.1"/>
    <property type="molecule type" value="Genomic_DNA"/>
</dbReference>
<comment type="similarity">
    <text evidence="2">Belongs to the isocitrate lyase/PEP mutase superfamily. PEP mutase family.</text>
</comment>
<dbReference type="InterPro" id="IPR015813">
    <property type="entry name" value="Pyrv/PenolPyrv_kinase-like_dom"/>
</dbReference>
<dbReference type="Proteomes" id="UP000044377">
    <property type="component" value="Unassembled WGS sequence"/>
</dbReference>
<organism evidence="3 5">
    <name type="scientific">Brenneria goodwinii</name>
    <dbReference type="NCBI Taxonomy" id="1109412"/>
    <lineage>
        <taxon>Bacteria</taxon>
        <taxon>Pseudomonadati</taxon>
        <taxon>Pseudomonadota</taxon>
        <taxon>Gammaproteobacteria</taxon>
        <taxon>Enterobacterales</taxon>
        <taxon>Pectobacteriaceae</taxon>
        <taxon>Brenneria</taxon>
    </lineage>
</organism>
<dbReference type="EMBL" id="CGIG01000001">
    <property type="protein sequence ID" value="CPR16634.1"/>
    <property type="molecule type" value="Genomic_DNA"/>
</dbReference>
<evidence type="ECO:0000256" key="2">
    <source>
        <dbReference type="ARBA" id="ARBA00038455"/>
    </source>
</evidence>